<keyword evidence="2" id="KW-1185">Reference proteome</keyword>
<accession>A0ABN2B9H2</accession>
<gene>
    <name evidence="1" type="ORF">GCM10009827_063910</name>
</gene>
<dbReference type="Pfam" id="PF14568">
    <property type="entry name" value="SUKH_6"/>
    <property type="match status" value="1"/>
</dbReference>
<evidence type="ECO:0000313" key="1">
    <source>
        <dbReference type="EMBL" id="GAA1536530.1"/>
    </source>
</evidence>
<proteinExistence type="predicted"/>
<dbReference type="Gene3D" id="3.40.1580.10">
    <property type="entry name" value="SMI1/KNR4-like"/>
    <property type="match status" value="1"/>
</dbReference>
<evidence type="ECO:0008006" key="3">
    <source>
        <dbReference type="Google" id="ProtNLM"/>
    </source>
</evidence>
<comment type="caution">
    <text evidence="1">The sequence shown here is derived from an EMBL/GenBank/DDBJ whole genome shotgun (WGS) entry which is preliminary data.</text>
</comment>
<dbReference type="Proteomes" id="UP001501470">
    <property type="component" value="Unassembled WGS sequence"/>
</dbReference>
<dbReference type="InterPro" id="IPR037883">
    <property type="entry name" value="Knr4/Smi1-like_sf"/>
</dbReference>
<dbReference type="RefSeq" id="WP_344506024.1">
    <property type="nucleotide sequence ID" value="NZ_BAAAQD010000013.1"/>
</dbReference>
<dbReference type="EMBL" id="BAAAQD010000013">
    <property type="protein sequence ID" value="GAA1536530.1"/>
    <property type="molecule type" value="Genomic_DNA"/>
</dbReference>
<sequence length="168" mass="19193">MDFAEFDMLAEPLRQRSAREQARHGFALVDGLVSTPEVIALVEGRMGIVLPDKYKVFMTRYGGGRFGFVELFPLVEPGKPARYGDVWSEYEEWFPEGDFVAVAAVGTGDYWGFPVTEGRCDEQVWFHFHDQDDHKPVAADFLEFIAEEGLKSPADRVMERRALEDRRP</sequence>
<name>A0ABN2B9H2_9ACTN</name>
<dbReference type="SUPFAM" id="SSF160631">
    <property type="entry name" value="SMI1/KNR4-like"/>
    <property type="match status" value="1"/>
</dbReference>
<protein>
    <recommendedName>
        <fullName evidence="3">Knr4/Smi1-like domain-containing protein</fullName>
    </recommendedName>
</protein>
<reference evidence="1 2" key="1">
    <citation type="journal article" date="2019" name="Int. J. Syst. Evol. Microbiol.">
        <title>The Global Catalogue of Microorganisms (GCM) 10K type strain sequencing project: providing services to taxonomists for standard genome sequencing and annotation.</title>
        <authorList>
            <consortium name="The Broad Institute Genomics Platform"/>
            <consortium name="The Broad Institute Genome Sequencing Center for Infectious Disease"/>
            <person name="Wu L."/>
            <person name="Ma J."/>
        </authorList>
    </citation>
    <scope>NUCLEOTIDE SEQUENCE [LARGE SCALE GENOMIC DNA]</scope>
    <source>
        <strain evidence="1 2">JCM 15933</strain>
    </source>
</reference>
<organism evidence="1 2">
    <name type="scientific">Dactylosporangium maewongense</name>
    <dbReference type="NCBI Taxonomy" id="634393"/>
    <lineage>
        <taxon>Bacteria</taxon>
        <taxon>Bacillati</taxon>
        <taxon>Actinomycetota</taxon>
        <taxon>Actinomycetes</taxon>
        <taxon>Micromonosporales</taxon>
        <taxon>Micromonosporaceae</taxon>
        <taxon>Dactylosporangium</taxon>
    </lineage>
</organism>
<evidence type="ECO:0000313" key="2">
    <source>
        <dbReference type="Proteomes" id="UP001501470"/>
    </source>
</evidence>